<gene>
    <name evidence="1" type="ORF">S01H1_72843</name>
</gene>
<evidence type="ECO:0008006" key="2">
    <source>
        <dbReference type="Google" id="ProtNLM"/>
    </source>
</evidence>
<evidence type="ECO:0000313" key="1">
    <source>
        <dbReference type="EMBL" id="GAG38517.1"/>
    </source>
</evidence>
<dbReference type="AlphaFoldDB" id="X0XT82"/>
<proteinExistence type="predicted"/>
<organism evidence="1">
    <name type="scientific">marine sediment metagenome</name>
    <dbReference type="NCBI Taxonomy" id="412755"/>
    <lineage>
        <taxon>unclassified sequences</taxon>
        <taxon>metagenomes</taxon>
        <taxon>ecological metagenomes</taxon>
    </lineage>
</organism>
<protein>
    <recommendedName>
        <fullName evidence="2">HipA-like C-terminal domain-containing protein</fullName>
    </recommendedName>
</protein>
<sequence length="94" mass="10441">YDLNPVPTDIKPRVLTTAIDLDDSTASMELAMNVAGYFELDPDEARIIGTEVARAVSRWREEASRCGLSRAEIDRMASAFEHKDLRAAMSRGPE</sequence>
<name>X0XT82_9ZZZZ</name>
<reference evidence="1" key="1">
    <citation type="journal article" date="2014" name="Front. Microbiol.">
        <title>High frequency of phylogenetically diverse reductive dehalogenase-homologous genes in deep subseafloor sedimentary metagenomes.</title>
        <authorList>
            <person name="Kawai M."/>
            <person name="Futagami T."/>
            <person name="Toyoda A."/>
            <person name="Takaki Y."/>
            <person name="Nishi S."/>
            <person name="Hori S."/>
            <person name="Arai W."/>
            <person name="Tsubouchi T."/>
            <person name="Morono Y."/>
            <person name="Uchiyama I."/>
            <person name="Ito T."/>
            <person name="Fujiyama A."/>
            <person name="Inagaki F."/>
            <person name="Takami H."/>
        </authorList>
    </citation>
    <scope>NUCLEOTIDE SEQUENCE</scope>
    <source>
        <strain evidence="1">Expedition CK06-06</strain>
    </source>
</reference>
<accession>X0XT82</accession>
<comment type="caution">
    <text evidence="1">The sequence shown here is derived from an EMBL/GenBank/DDBJ whole genome shotgun (WGS) entry which is preliminary data.</text>
</comment>
<feature type="non-terminal residue" evidence="1">
    <location>
        <position position="1"/>
    </location>
</feature>
<dbReference type="EMBL" id="BARS01048625">
    <property type="protein sequence ID" value="GAG38517.1"/>
    <property type="molecule type" value="Genomic_DNA"/>
</dbReference>